<accession>A0A6L5XYP8</accession>
<dbReference type="PANTHER" id="PTHR35271:SF1">
    <property type="entry name" value="ABC TRANSPORTER, SUBSTRATE-BINDING LIPOPROTEIN"/>
    <property type="match status" value="1"/>
</dbReference>
<dbReference type="RefSeq" id="WP_154519411.1">
    <property type="nucleotide sequence ID" value="NZ_VUMT01000012.1"/>
</dbReference>
<dbReference type="Proteomes" id="UP000482209">
    <property type="component" value="Unassembled WGS sequence"/>
</dbReference>
<proteinExistence type="predicted"/>
<name>A0A6L5XYP8_9FIRM</name>
<keyword evidence="2" id="KW-1185">Reference proteome</keyword>
<reference evidence="1 2" key="1">
    <citation type="submission" date="2019-08" db="EMBL/GenBank/DDBJ databases">
        <title>In-depth cultivation of the pig gut microbiome towards novel bacterial diversity and tailored functional studies.</title>
        <authorList>
            <person name="Wylensek D."/>
            <person name="Hitch T.C.A."/>
            <person name="Clavel T."/>
        </authorList>
    </citation>
    <scope>NUCLEOTIDE SEQUENCE [LARGE SCALE GENOMIC DNA]</scope>
    <source>
        <strain evidence="1 2">WCA-693-APC-MOT-I</strain>
    </source>
</reference>
<protein>
    <submittedName>
        <fullName evidence="1">ABC transporter substrate-binding protein</fullName>
    </submittedName>
</protein>
<comment type="caution">
    <text evidence="1">The sequence shown here is derived from an EMBL/GenBank/DDBJ whole genome shotgun (WGS) entry which is preliminary data.</text>
</comment>
<dbReference type="EMBL" id="VUMT01000012">
    <property type="protein sequence ID" value="MSS64006.1"/>
    <property type="molecule type" value="Genomic_DNA"/>
</dbReference>
<gene>
    <name evidence="1" type="ORF">FYJ58_08980</name>
</gene>
<dbReference type="SUPFAM" id="SSF53822">
    <property type="entry name" value="Periplasmic binding protein-like I"/>
    <property type="match status" value="1"/>
</dbReference>
<dbReference type="InterPro" id="IPR028082">
    <property type="entry name" value="Peripla_BP_I"/>
</dbReference>
<dbReference type="PROSITE" id="PS51257">
    <property type="entry name" value="PROKAR_LIPOPROTEIN"/>
    <property type="match status" value="1"/>
</dbReference>
<organism evidence="1 2">
    <name type="scientific">Velocimicrobium porci</name>
    <dbReference type="NCBI Taxonomy" id="2606634"/>
    <lineage>
        <taxon>Bacteria</taxon>
        <taxon>Bacillati</taxon>
        <taxon>Bacillota</taxon>
        <taxon>Clostridia</taxon>
        <taxon>Lachnospirales</taxon>
        <taxon>Lachnospiraceae</taxon>
        <taxon>Velocimicrobium</taxon>
    </lineage>
</organism>
<dbReference type="InterPro" id="IPR007487">
    <property type="entry name" value="ABC_transpt-TYRBP-like"/>
</dbReference>
<evidence type="ECO:0000313" key="2">
    <source>
        <dbReference type="Proteomes" id="UP000482209"/>
    </source>
</evidence>
<sequence length="334" mass="35975">MRKKFLIGLLTITTTFSLLTGCTQSTKSGEVTSITVGIAQIAPHGSLDNCREGFIKGLEDGGYKEGKNLTLDIKNAQGDTSNAAMITDTFVSKKYDLICGIATPTAMAAYNSAKDTNIPVVFTAVSDPVSAGLVTSLDKPESNCTGTSDSLPLEQQMQMIRAMMPNAKTIGILYTTSEVNSKTHLERFKELAPNYNFKIEAIGVSTASDIPIAMDTLVTKCDVINNFTDNNVVNNLDTVLAKAEAYHIPVFGSEEEQVKKGCVAAQNIDYFALGEKTGQMAANILDGKKADTMPVKIISDCAPVANKEAMEKFNLAMPNDYKDTVTYLTNDSQK</sequence>
<dbReference type="Pfam" id="PF04392">
    <property type="entry name" value="ABC_sub_bind"/>
    <property type="match status" value="1"/>
</dbReference>
<dbReference type="PANTHER" id="PTHR35271">
    <property type="entry name" value="ABC TRANSPORTER, SUBSTRATE-BINDING LIPOPROTEIN-RELATED"/>
    <property type="match status" value="1"/>
</dbReference>
<dbReference type="Gene3D" id="3.40.50.2300">
    <property type="match status" value="2"/>
</dbReference>
<dbReference type="CDD" id="cd06325">
    <property type="entry name" value="PBP1_ABC_unchar_transporter"/>
    <property type="match status" value="1"/>
</dbReference>
<evidence type="ECO:0000313" key="1">
    <source>
        <dbReference type="EMBL" id="MSS64006.1"/>
    </source>
</evidence>
<dbReference type="AlphaFoldDB" id="A0A6L5XYP8"/>